<dbReference type="EMBL" id="JBBDHD010000235">
    <property type="protein sequence ID" value="MFH7600471.1"/>
    <property type="molecule type" value="Genomic_DNA"/>
</dbReference>
<reference evidence="1 2" key="1">
    <citation type="submission" date="2024-03" db="EMBL/GenBank/DDBJ databases">
        <title>Whole genome sequencing of Streptomyces racemochromogenes, to identify antimicrobial biosynthetic gene clusters.</title>
        <authorList>
            <person name="Suryawanshi P."/>
            <person name="Krishnaraj P.U."/>
            <person name="Arun Y.P."/>
            <person name="Suryawanshi M.P."/>
            <person name="Rakshit O."/>
        </authorList>
    </citation>
    <scope>NUCLEOTIDE SEQUENCE [LARGE SCALE GENOMIC DNA]</scope>
    <source>
        <strain evidence="1 2">AUDT626</strain>
    </source>
</reference>
<proteinExistence type="predicted"/>
<dbReference type="Proteomes" id="UP001610631">
    <property type="component" value="Unassembled WGS sequence"/>
</dbReference>
<dbReference type="RefSeq" id="WP_395514031.1">
    <property type="nucleotide sequence ID" value="NZ_JBBDHD010000235.1"/>
</dbReference>
<evidence type="ECO:0000313" key="2">
    <source>
        <dbReference type="Proteomes" id="UP001610631"/>
    </source>
</evidence>
<organism evidence="1 2">
    <name type="scientific">Streptomyces racemochromogenes</name>
    <dbReference type="NCBI Taxonomy" id="67353"/>
    <lineage>
        <taxon>Bacteria</taxon>
        <taxon>Bacillati</taxon>
        <taxon>Actinomycetota</taxon>
        <taxon>Actinomycetes</taxon>
        <taxon>Kitasatosporales</taxon>
        <taxon>Streptomycetaceae</taxon>
        <taxon>Streptomyces</taxon>
    </lineage>
</organism>
<gene>
    <name evidence="1" type="ORF">WDV06_36035</name>
</gene>
<sequence>MPGCAPGNPRLACSFAILAWGGVAVEDLADGQQRRGEHPTVGGVVPAGFGCREFHLKAHQVLAQPGGLHTEPVAFLPQGSRLGGRVLQQAVEGADLVLLREQVPAQACFLLFPGA</sequence>
<name>A0ABW7PPX0_9ACTN</name>
<comment type="caution">
    <text evidence="1">The sequence shown here is derived from an EMBL/GenBank/DDBJ whole genome shotgun (WGS) entry which is preliminary data.</text>
</comment>
<protein>
    <submittedName>
        <fullName evidence="1">Uncharacterized protein</fullName>
    </submittedName>
</protein>
<evidence type="ECO:0000313" key="1">
    <source>
        <dbReference type="EMBL" id="MFH7600471.1"/>
    </source>
</evidence>
<accession>A0ABW7PPX0</accession>
<keyword evidence="2" id="KW-1185">Reference proteome</keyword>